<dbReference type="Proteomes" id="UP000218505">
    <property type="component" value="Chromosome"/>
</dbReference>
<evidence type="ECO:0000256" key="1">
    <source>
        <dbReference type="ARBA" id="ARBA00005417"/>
    </source>
</evidence>
<dbReference type="RefSeq" id="WP_096493794.1">
    <property type="nucleotide sequence ID" value="NZ_CP023445.1"/>
</dbReference>
<dbReference type="KEGG" id="apre:CNX65_15600"/>
<reference evidence="6" key="1">
    <citation type="submission" date="2017-09" db="EMBL/GenBank/DDBJ databases">
        <title>Complete Genome Sequence of ansamitocin-producing Bacterium Actinosynnema pretiosum X47.</title>
        <authorList>
            <person name="Cao G."/>
            <person name="Zong G."/>
            <person name="Zhong C."/>
            <person name="Fu J."/>
        </authorList>
    </citation>
    <scope>NUCLEOTIDE SEQUENCE [LARGE SCALE GENOMIC DNA]</scope>
    <source>
        <strain evidence="6">X47</strain>
    </source>
</reference>
<dbReference type="GO" id="GO:0005524">
    <property type="term" value="F:ATP binding"/>
    <property type="evidence" value="ECO:0007669"/>
    <property type="project" value="UniProtKB-KW"/>
</dbReference>
<keyword evidence="3" id="KW-0547">Nucleotide-binding</keyword>
<dbReference type="InterPro" id="IPR017871">
    <property type="entry name" value="ABC_transporter-like_CS"/>
</dbReference>
<evidence type="ECO:0000256" key="4">
    <source>
        <dbReference type="ARBA" id="ARBA00022840"/>
    </source>
</evidence>
<protein>
    <submittedName>
        <fullName evidence="6">ABC transporter</fullName>
    </submittedName>
</protein>
<proteinExistence type="inferred from homology"/>
<feature type="domain" description="ABC transporter" evidence="5">
    <location>
        <begin position="3"/>
        <end position="223"/>
    </location>
</feature>
<evidence type="ECO:0000259" key="5">
    <source>
        <dbReference type="PROSITE" id="PS50893"/>
    </source>
</evidence>
<dbReference type="PROSITE" id="PS50893">
    <property type="entry name" value="ABC_TRANSPORTER_2"/>
    <property type="match status" value="1"/>
</dbReference>
<dbReference type="InterPro" id="IPR003439">
    <property type="entry name" value="ABC_transporter-like_ATP-bd"/>
</dbReference>
<keyword evidence="2" id="KW-0813">Transport</keyword>
<dbReference type="GO" id="GO:0016887">
    <property type="term" value="F:ATP hydrolysis activity"/>
    <property type="evidence" value="ECO:0007669"/>
    <property type="project" value="InterPro"/>
</dbReference>
<evidence type="ECO:0000256" key="2">
    <source>
        <dbReference type="ARBA" id="ARBA00022448"/>
    </source>
</evidence>
<dbReference type="AlphaFoldDB" id="A0A290Z6C2"/>
<dbReference type="Pfam" id="PF00005">
    <property type="entry name" value="ABC_tran"/>
    <property type="match status" value="1"/>
</dbReference>
<accession>A0A290Z6C2</accession>
<keyword evidence="7" id="KW-1185">Reference proteome</keyword>
<dbReference type="SMART" id="SM00382">
    <property type="entry name" value="AAA"/>
    <property type="match status" value="1"/>
</dbReference>
<name>A0A290Z6C2_9PSEU</name>
<dbReference type="PROSITE" id="PS00211">
    <property type="entry name" value="ABC_TRANSPORTER_1"/>
    <property type="match status" value="1"/>
</dbReference>
<dbReference type="InterPro" id="IPR003593">
    <property type="entry name" value="AAA+_ATPase"/>
</dbReference>
<organism evidence="6 7">
    <name type="scientific">Actinosynnema pretiosum</name>
    <dbReference type="NCBI Taxonomy" id="42197"/>
    <lineage>
        <taxon>Bacteria</taxon>
        <taxon>Bacillati</taxon>
        <taxon>Actinomycetota</taxon>
        <taxon>Actinomycetes</taxon>
        <taxon>Pseudonocardiales</taxon>
        <taxon>Pseudonocardiaceae</taxon>
        <taxon>Actinosynnema</taxon>
    </lineage>
</organism>
<dbReference type="Gene3D" id="3.40.50.300">
    <property type="entry name" value="P-loop containing nucleotide triphosphate hydrolases"/>
    <property type="match status" value="1"/>
</dbReference>
<dbReference type="PANTHER" id="PTHR43776:SF7">
    <property type="entry name" value="D,D-DIPEPTIDE TRANSPORT ATP-BINDING PROTEIN DDPF-RELATED"/>
    <property type="match status" value="1"/>
</dbReference>
<comment type="similarity">
    <text evidence="1">Belongs to the ABC transporter superfamily.</text>
</comment>
<dbReference type="SUPFAM" id="SSF52540">
    <property type="entry name" value="P-loop containing nucleoside triphosphate hydrolases"/>
    <property type="match status" value="1"/>
</dbReference>
<evidence type="ECO:0000256" key="3">
    <source>
        <dbReference type="ARBA" id="ARBA00022741"/>
    </source>
</evidence>
<gene>
    <name evidence="6" type="ORF">CNX65_15600</name>
</gene>
<dbReference type="EMBL" id="CP023445">
    <property type="protein sequence ID" value="ATE54544.1"/>
    <property type="molecule type" value="Genomic_DNA"/>
</dbReference>
<dbReference type="InterPro" id="IPR050319">
    <property type="entry name" value="ABC_transp_ATP-bind"/>
</dbReference>
<evidence type="ECO:0000313" key="7">
    <source>
        <dbReference type="Proteomes" id="UP000218505"/>
    </source>
</evidence>
<keyword evidence="4" id="KW-0067">ATP-binding</keyword>
<dbReference type="InterPro" id="IPR027417">
    <property type="entry name" value="P-loop_NTPase"/>
</dbReference>
<evidence type="ECO:0000313" key="6">
    <source>
        <dbReference type="EMBL" id="ATE54544.1"/>
    </source>
</evidence>
<dbReference type="PANTHER" id="PTHR43776">
    <property type="entry name" value="TRANSPORT ATP-BINDING PROTEIN"/>
    <property type="match status" value="1"/>
</dbReference>
<sequence>MSLRARDVWFRYGRTGPWVVRGVDLDVEPGEVVGLHGASGSGKSTLGRLLAGLDRPRRGAVEADGAAPRPGRGVPNPVQLAFQDAHSAMDPRWRVSEVLAETAPGGGAAGGGAAGEVAALDPVLVPPALLDRFPHEISGGEAQRVNLARALLTSPRYLVADEITASLDAITQAVIWRLLLERVRADRVGVLAISHDRPLLDAVADRVVDLAEVQAEVQAEPAR</sequence>
<dbReference type="GO" id="GO:0055085">
    <property type="term" value="P:transmembrane transport"/>
    <property type="evidence" value="ECO:0007669"/>
    <property type="project" value="UniProtKB-ARBA"/>
</dbReference>